<dbReference type="Proteomes" id="UP001345963">
    <property type="component" value="Unassembled WGS sequence"/>
</dbReference>
<accession>A0ABU7AZE5</accession>
<dbReference type="EMBL" id="JAHUTI010031511">
    <property type="protein sequence ID" value="MED6242694.1"/>
    <property type="molecule type" value="Genomic_DNA"/>
</dbReference>
<keyword evidence="2" id="KW-1185">Reference proteome</keyword>
<evidence type="ECO:0000313" key="1">
    <source>
        <dbReference type="EMBL" id="MED6242694.1"/>
    </source>
</evidence>
<gene>
    <name evidence="1" type="ORF">ATANTOWER_008458</name>
</gene>
<name>A0ABU7AZE5_9TELE</name>
<reference evidence="1 2" key="1">
    <citation type="submission" date="2021-07" db="EMBL/GenBank/DDBJ databases">
        <authorList>
            <person name="Palmer J.M."/>
        </authorList>
    </citation>
    <scope>NUCLEOTIDE SEQUENCE [LARGE SCALE GENOMIC DNA]</scope>
    <source>
        <strain evidence="1 2">AT_MEX2019</strain>
        <tissue evidence="1">Muscle</tissue>
    </source>
</reference>
<proteinExistence type="predicted"/>
<protein>
    <submittedName>
        <fullName evidence="1">Uncharacterized protein</fullName>
    </submittedName>
</protein>
<feature type="non-terminal residue" evidence="1">
    <location>
        <position position="1"/>
    </location>
</feature>
<evidence type="ECO:0000313" key="2">
    <source>
        <dbReference type="Proteomes" id="UP001345963"/>
    </source>
</evidence>
<comment type="caution">
    <text evidence="1">The sequence shown here is derived from an EMBL/GenBank/DDBJ whole genome shotgun (WGS) entry which is preliminary data.</text>
</comment>
<organism evidence="1 2">
    <name type="scientific">Ataeniobius toweri</name>
    <dbReference type="NCBI Taxonomy" id="208326"/>
    <lineage>
        <taxon>Eukaryota</taxon>
        <taxon>Metazoa</taxon>
        <taxon>Chordata</taxon>
        <taxon>Craniata</taxon>
        <taxon>Vertebrata</taxon>
        <taxon>Euteleostomi</taxon>
        <taxon>Actinopterygii</taxon>
        <taxon>Neopterygii</taxon>
        <taxon>Teleostei</taxon>
        <taxon>Neoteleostei</taxon>
        <taxon>Acanthomorphata</taxon>
        <taxon>Ovalentaria</taxon>
        <taxon>Atherinomorphae</taxon>
        <taxon>Cyprinodontiformes</taxon>
        <taxon>Goodeidae</taxon>
        <taxon>Ataeniobius</taxon>
    </lineage>
</organism>
<sequence length="103" mass="11831">SSCCDSSALQHYLRHTLQRVSIHYICEKWQLTNRKSGSSVEKRRHLFLQTAKLGEDSATSFLILTASSLLICQHGKNLTKRQEFGFFALFDVIGVREILQFQI</sequence>